<dbReference type="PANTHER" id="PTHR37574">
    <property type="entry name" value="LIPASE B"/>
    <property type="match status" value="1"/>
</dbReference>
<evidence type="ECO:0000256" key="1">
    <source>
        <dbReference type="SAM" id="SignalP"/>
    </source>
</evidence>
<dbReference type="Pfam" id="PF01674">
    <property type="entry name" value="Lipase_2"/>
    <property type="match status" value="1"/>
</dbReference>
<accession>A0A8I1A7D4</accession>
<proteinExistence type="predicted"/>
<sequence>MISVLTLAPCLFGVSSAHAQTDEDILKEAALSPPGANLPDCKPSEEHPYPVILVPGTFESMAFNWSKLSPLLAKKGYCVYALNYGITHLGFSTGPIEKSAEELKAFVDQVLEQTGAEKVSIVGHSQGGMMPRYYIKYLGGAEKVEDLIGLAPSNHGTIGVLGIEPIMILPGLLGCTACDQQKTGSDFLNDLNAGDETPGDVSYTVISTKYDEIVVPYTSAFLDGPEDQVSNITIQDQVPADLAAHLGIAFDSHAYEFVYDALEHDGPANFARAEQKWLQKNGN</sequence>
<feature type="chain" id="PRO_5034416979" evidence="1">
    <location>
        <begin position="20"/>
        <end position="283"/>
    </location>
</feature>
<keyword evidence="2" id="KW-0378">Hydrolase</keyword>
<dbReference type="GO" id="GO:0016042">
    <property type="term" value="P:lipid catabolic process"/>
    <property type="evidence" value="ECO:0007669"/>
    <property type="project" value="InterPro"/>
</dbReference>
<dbReference type="InterPro" id="IPR002918">
    <property type="entry name" value="Lipase_EstA/Esterase_EstB"/>
</dbReference>
<dbReference type="GO" id="GO:0016787">
    <property type="term" value="F:hydrolase activity"/>
    <property type="evidence" value="ECO:0007669"/>
    <property type="project" value="UniProtKB-KW"/>
</dbReference>
<dbReference type="PANTHER" id="PTHR37574:SF1">
    <property type="entry name" value="LIPASE B"/>
    <property type="match status" value="1"/>
</dbReference>
<gene>
    <name evidence="2" type="ORF">I8U20_12875</name>
</gene>
<evidence type="ECO:0000313" key="2">
    <source>
        <dbReference type="EMBL" id="MBH8596194.1"/>
    </source>
</evidence>
<name>A0A8I1A7D4_THEIN</name>
<dbReference type="AlphaFoldDB" id="A0A8I1A7D4"/>
<comment type="caution">
    <text evidence="2">The sequence shown here is derived from an EMBL/GenBank/DDBJ whole genome shotgun (WGS) entry which is preliminary data.</text>
</comment>
<evidence type="ECO:0000313" key="3">
    <source>
        <dbReference type="Proteomes" id="UP000633619"/>
    </source>
</evidence>
<reference evidence="2 3" key="1">
    <citation type="submission" date="2020-12" db="EMBL/GenBank/DDBJ databases">
        <title>WGS of Thermoactinomyces spp.</title>
        <authorList>
            <person name="Cheng K."/>
        </authorList>
    </citation>
    <scope>NUCLEOTIDE SEQUENCE [LARGE SCALE GENOMIC DNA]</scope>
    <source>
        <strain evidence="3">CICC 10671\DSM 43846</strain>
    </source>
</reference>
<dbReference type="Gene3D" id="3.40.50.1820">
    <property type="entry name" value="alpha/beta hydrolase"/>
    <property type="match status" value="1"/>
</dbReference>
<protein>
    <submittedName>
        <fullName evidence="2">Alpha/beta fold hydrolase</fullName>
    </submittedName>
</protein>
<dbReference type="InterPro" id="IPR053228">
    <property type="entry name" value="Stereospecific_Lipase"/>
</dbReference>
<organism evidence="2 3">
    <name type="scientific">Thermoactinomyces intermedius</name>
    <dbReference type="NCBI Taxonomy" id="2024"/>
    <lineage>
        <taxon>Bacteria</taxon>
        <taxon>Bacillati</taxon>
        <taxon>Bacillota</taxon>
        <taxon>Bacilli</taxon>
        <taxon>Bacillales</taxon>
        <taxon>Thermoactinomycetaceae</taxon>
        <taxon>Thermoactinomyces</taxon>
    </lineage>
</organism>
<dbReference type="SUPFAM" id="SSF53474">
    <property type="entry name" value="alpha/beta-Hydrolases"/>
    <property type="match status" value="1"/>
</dbReference>
<keyword evidence="3" id="KW-1185">Reference proteome</keyword>
<keyword evidence="1" id="KW-0732">Signal</keyword>
<dbReference type="EMBL" id="JAECVW010000011">
    <property type="protein sequence ID" value="MBH8596194.1"/>
    <property type="molecule type" value="Genomic_DNA"/>
</dbReference>
<dbReference type="InterPro" id="IPR029058">
    <property type="entry name" value="AB_hydrolase_fold"/>
</dbReference>
<dbReference type="Proteomes" id="UP000633619">
    <property type="component" value="Unassembled WGS sequence"/>
</dbReference>
<feature type="signal peptide" evidence="1">
    <location>
        <begin position="1"/>
        <end position="19"/>
    </location>
</feature>